<accession>A0A9D1HJI5</accession>
<dbReference type="AlphaFoldDB" id="A0A9D1HJI5"/>
<keyword evidence="1" id="KW-0812">Transmembrane</keyword>
<evidence type="ECO:0000313" key="3">
    <source>
        <dbReference type="Proteomes" id="UP000824124"/>
    </source>
</evidence>
<sequence length="100" mass="11056">MIDLTVIVEAVLTLCIAAVSAFVIPWLKRKVSAEKLAEVSEWVQIAVTAAEQIYNGPGRGAEKKAYVLKFLNDRGYTVDMDAIENLIEAAVYELPEKLTE</sequence>
<feature type="transmembrane region" description="Helical" evidence="1">
    <location>
        <begin position="6"/>
        <end position="27"/>
    </location>
</feature>
<organism evidence="2 3">
    <name type="scientific">Candidatus Avidehalobacter gallistercoris</name>
    <dbReference type="NCBI Taxonomy" id="2840694"/>
    <lineage>
        <taxon>Bacteria</taxon>
        <taxon>Bacillati</taxon>
        <taxon>Bacillota</taxon>
        <taxon>Clostridia</taxon>
        <taxon>Eubacteriales</taxon>
        <taxon>Peptococcaceae</taxon>
        <taxon>Peptococcaceae incertae sedis</taxon>
        <taxon>Candidatus Avidehalobacter</taxon>
    </lineage>
</organism>
<gene>
    <name evidence="2" type="ORF">IAB00_04125</name>
</gene>
<dbReference type="InterPro" id="IPR010026">
    <property type="entry name" value="Phage_holin_LL-H"/>
</dbReference>
<evidence type="ECO:0000256" key="1">
    <source>
        <dbReference type="SAM" id="Phobius"/>
    </source>
</evidence>
<reference evidence="2" key="1">
    <citation type="submission" date="2020-10" db="EMBL/GenBank/DDBJ databases">
        <authorList>
            <person name="Gilroy R."/>
        </authorList>
    </citation>
    <scope>NUCLEOTIDE SEQUENCE</scope>
    <source>
        <strain evidence="2">2830</strain>
    </source>
</reference>
<dbReference type="EMBL" id="DVMH01000021">
    <property type="protein sequence ID" value="HIU10419.1"/>
    <property type="molecule type" value="Genomic_DNA"/>
</dbReference>
<keyword evidence="1" id="KW-1133">Transmembrane helix</keyword>
<name>A0A9D1HJI5_9FIRM</name>
<dbReference type="Pfam" id="PF09682">
    <property type="entry name" value="Phage_holin_6_1"/>
    <property type="match status" value="1"/>
</dbReference>
<proteinExistence type="predicted"/>
<keyword evidence="1" id="KW-0472">Membrane</keyword>
<dbReference type="Proteomes" id="UP000824124">
    <property type="component" value="Unassembled WGS sequence"/>
</dbReference>
<protein>
    <submittedName>
        <fullName evidence="2">Phage holin family protein</fullName>
    </submittedName>
</protein>
<comment type="caution">
    <text evidence="2">The sequence shown here is derived from an EMBL/GenBank/DDBJ whole genome shotgun (WGS) entry which is preliminary data.</text>
</comment>
<reference evidence="2" key="2">
    <citation type="journal article" date="2021" name="PeerJ">
        <title>Extensive microbial diversity within the chicken gut microbiome revealed by metagenomics and culture.</title>
        <authorList>
            <person name="Gilroy R."/>
            <person name="Ravi A."/>
            <person name="Getino M."/>
            <person name="Pursley I."/>
            <person name="Horton D.L."/>
            <person name="Alikhan N.F."/>
            <person name="Baker D."/>
            <person name="Gharbi K."/>
            <person name="Hall N."/>
            <person name="Watson M."/>
            <person name="Adriaenssens E.M."/>
            <person name="Foster-Nyarko E."/>
            <person name="Jarju S."/>
            <person name="Secka A."/>
            <person name="Antonio M."/>
            <person name="Oren A."/>
            <person name="Chaudhuri R.R."/>
            <person name="La Ragione R."/>
            <person name="Hildebrand F."/>
            <person name="Pallen M.J."/>
        </authorList>
    </citation>
    <scope>NUCLEOTIDE SEQUENCE</scope>
    <source>
        <strain evidence="2">2830</strain>
    </source>
</reference>
<evidence type="ECO:0000313" key="2">
    <source>
        <dbReference type="EMBL" id="HIU10419.1"/>
    </source>
</evidence>